<comment type="caution">
    <text evidence="2">The sequence shown here is derived from an EMBL/GenBank/DDBJ whole genome shotgun (WGS) entry which is preliminary data.</text>
</comment>
<dbReference type="AlphaFoldDB" id="A0A2P8H4B3"/>
<organism evidence="2 3">
    <name type="scientific">Planomicrobium soli</name>
    <dbReference type="NCBI Taxonomy" id="1176648"/>
    <lineage>
        <taxon>Bacteria</taxon>
        <taxon>Bacillati</taxon>
        <taxon>Bacillota</taxon>
        <taxon>Bacilli</taxon>
        <taxon>Bacillales</taxon>
        <taxon>Caryophanaceae</taxon>
        <taxon>Planomicrobium</taxon>
    </lineage>
</organism>
<evidence type="ECO:0000313" key="2">
    <source>
        <dbReference type="EMBL" id="PSL41039.1"/>
    </source>
</evidence>
<proteinExistence type="predicted"/>
<dbReference type="OrthoDB" id="43895at2"/>
<dbReference type="Pfam" id="PF13485">
    <property type="entry name" value="Peptidase_MA_2"/>
    <property type="match status" value="1"/>
</dbReference>
<name>A0A2P8H4B3_9BACL</name>
<keyword evidence="3" id="KW-1185">Reference proteome</keyword>
<reference evidence="2 3" key="1">
    <citation type="submission" date="2018-03" db="EMBL/GenBank/DDBJ databases">
        <title>Genomic Encyclopedia of Type Strains, Phase III (KMG-III): the genomes of soil and plant-associated and newly described type strains.</title>
        <authorList>
            <person name="Whitman W."/>
        </authorList>
    </citation>
    <scope>NUCLEOTIDE SEQUENCE [LARGE SCALE GENOMIC DNA]</scope>
    <source>
        <strain evidence="2 3">CGMCC 1.12259</strain>
    </source>
</reference>
<sequence length="284" mass="32808">MKKALIISGVVIFFFCTLVFVIQKYKEPAYQMAFSLMLKVIASDIRNETLKNYNSIEYKHFTLHYSDQDKNLLPLTKAAINRGIELNSKFIGSYSEPNDIVLFKTSEEMDSVSGLDHASGFHSMEMNMTGIVPEDREALANGSPPVIWEYNKTVMHEYTHFVMGHKFSELGLSLEDIPYWFNEGFAEYIGNEEMSITIMEQERLPLKEVTTAEQWRNNRLDSNYNIYLQSYIAVRHLIHTYGDTVILDLLNETQATKDFNSAFKNVTEIEIDDFDYYDENDLGG</sequence>
<feature type="domain" description="Peptidase MA-like" evidence="1">
    <location>
        <begin position="151"/>
        <end position="272"/>
    </location>
</feature>
<gene>
    <name evidence="2" type="ORF">B0H99_103173</name>
</gene>
<evidence type="ECO:0000313" key="3">
    <source>
        <dbReference type="Proteomes" id="UP000242682"/>
    </source>
</evidence>
<dbReference type="Proteomes" id="UP000242682">
    <property type="component" value="Unassembled WGS sequence"/>
</dbReference>
<dbReference type="EMBL" id="PYAT01000003">
    <property type="protein sequence ID" value="PSL41039.1"/>
    <property type="molecule type" value="Genomic_DNA"/>
</dbReference>
<accession>A0A2P8H4B3</accession>
<evidence type="ECO:0000259" key="1">
    <source>
        <dbReference type="Pfam" id="PF13485"/>
    </source>
</evidence>
<protein>
    <submittedName>
        <fullName evidence="2">Collagenase</fullName>
    </submittedName>
</protein>
<dbReference type="RefSeq" id="WP_106532548.1">
    <property type="nucleotide sequence ID" value="NZ_PYAT01000003.1"/>
</dbReference>
<dbReference type="InterPro" id="IPR039568">
    <property type="entry name" value="Peptidase_MA-like_dom"/>
</dbReference>